<dbReference type="Pfam" id="PF13578">
    <property type="entry name" value="Methyltransf_24"/>
    <property type="match status" value="1"/>
</dbReference>
<evidence type="ECO:0008006" key="3">
    <source>
        <dbReference type="Google" id="ProtNLM"/>
    </source>
</evidence>
<dbReference type="GeneID" id="91091077"/>
<dbReference type="AlphaFoldDB" id="A0AAX4JJD9"/>
<dbReference type="PANTHER" id="PTHR43167">
    <property type="entry name" value="PUTATIVE (AFU_ORTHOLOGUE AFUA_6G01830)-RELATED"/>
    <property type="match status" value="1"/>
</dbReference>
<organism evidence="1 2">
    <name type="scientific">Kwoniella dendrophila CBS 6074</name>
    <dbReference type="NCBI Taxonomy" id="1295534"/>
    <lineage>
        <taxon>Eukaryota</taxon>
        <taxon>Fungi</taxon>
        <taxon>Dikarya</taxon>
        <taxon>Basidiomycota</taxon>
        <taxon>Agaricomycotina</taxon>
        <taxon>Tremellomycetes</taxon>
        <taxon>Tremellales</taxon>
        <taxon>Cryptococcaceae</taxon>
        <taxon>Kwoniella</taxon>
    </lineage>
</organism>
<dbReference type="EMBL" id="CP144098">
    <property type="protein sequence ID" value="WWC85541.1"/>
    <property type="molecule type" value="Genomic_DNA"/>
</dbReference>
<reference evidence="1 2" key="1">
    <citation type="submission" date="2024-01" db="EMBL/GenBank/DDBJ databases">
        <title>Comparative genomics of Cryptococcus and Kwoniella reveals pathogenesis evolution and contrasting modes of karyotype evolution via chromosome fusion or intercentromeric recombination.</title>
        <authorList>
            <person name="Coelho M.A."/>
            <person name="David-Palma M."/>
            <person name="Shea T."/>
            <person name="Bowers K."/>
            <person name="McGinley-Smith S."/>
            <person name="Mohammad A.W."/>
            <person name="Gnirke A."/>
            <person name="Yurkov A.M."/>
            <person name="Nowrousian M."/>
            <person name="Sun S."/>
            <person name="Cuomo C.A."/>
            <person name="Heitman J."/>
        </authorList>
    </citation>
    <scope>NUCLEOTIDE SEQUENCE [LARGE SCALE GENOMIC DNA]</scope>
    <source>
        <strain evidence="1 2">CBS 6074</strain>
    </source>
</reference>
<gene>
    <name evidence="1" type="ORF">L201_000405</name>
</gene>
<keyword evidence="2" id="KW-1185">Reference proteome</keyword>
<evidence type="ECO:0000313" key="1">
    <source>
        <dbReference type="EMBL" id="WWC85541.1"/>
    </source>
</evidence>
<dbReference type="RefSeq" id="XP_066072304.1">
    <property type="nucleotide sequence ID" value="XM_066216207.1"/>
</dbReference>
<evidence type="ECO:0000313" key="2">
    <source>
        <dbReference type="Proteomes" id="UP001355207"/>
    </source>
</evidence>
<dbReference type="SUPFAM" id="SSF53335">
    <property type="entry name" value="S-adenosyl-L-methionine-dependent methyltransferases"/>
    <property type="match status" value="1"/>
</dbReference>
<dbReference type="Proteomes" id="UP001355207">
    <property type="component" value="Chromosome 1"/>
</dbReference>
<proteinExistence type="predicted"/>
<accession>A0AAX4JJD9</accession>
<dbReference type="InterPro" id="IPR029063">
    <property type="entry name" value="SAM-dependent_MTases_sf"/>
</dbReference>
<protein>
    <recommendedName>
        <fullName evidence="3">O-methyltransferase</fullName>
    </recommendedName>
</protein>
<dbReference type="PANTHER" id="PTHR43167:SF1">
    <property type="entry name" value="PUTATIVE (AFU_ORTHOLOGUE AFUA_6G01830)-RELATED"/>
    <property type="match status" value="1"/>
</dbReference>
<name>A0AAX4JJD9_9TREE</name>
<dbReference type="Gene3D" id="3.40.50.150">
    <property type="entry name" value="Vaccinia Virus protein VP39"/>
    <property type="match status" value="1"/>
</dbReference>
<sequence length="237" mass="26647">MSSSHLQLTSNPIVAPQHVHDLLGKLHQLSLDQEKDISAQRLRQKAGFDDLMRNKFIALDQDKCWFVYQTCLSIKAKNVIEAGTSYGVSTIYLSLAVNQSLKLQGLQSTKENGKVIATENEPEKMEQSQKYWKECGEEVSDLIELRKGDLRETLSKDLPEKVDSLLLDIWSPLALPTLKIVQPNLRPGSVVITDNIVGSADRYKDLIEYLNDDNNGFRNITIPYDKGLGVSVYLGKQ</sequence>